<gene>
    <name evidence="2" type="ORF">NE237_025397</name>
</gene>
<dbReference type="Proteomes" id="UP001141806">
    <property type="component" value="Unassembled WGS sequence"/>
</dbReference>
<proteinExistence type="predicted"/>
<dbReference type="AlphaFoldDB" id="A0A9Q0H452"/>
<keyword evidence="3" id="KW-1185">Reference proteome</keyword>
<feature type="region of interest" description="Disordered" evidence="1">
    <location>
        <begin position="148"/>
        <end position="178"/>
    </location>
</feature>
<evidence type="ECO:0000256" key="1">
    <source>
        <dbReference type="SAM" id="MobiDB-lite"/>
    </source>
</evidence>
<comment type="caution">
    <text evidence="2">The sequence shown here is derived from an EMBL/GenBank/DDBJ whole genome shotgun (WGS) entry which is preliminary data.</text>
</comment>
<name>A0A9Q0H452_9MAGN</name>
<feature type="compositionally biased region" description="Basic and acidic residues" evidence="1">
    <location>
        <begin position="160"/>
        <end position="178"/>
    </location>
</feature>
<sequence>MCTSPPRRSTHAPSLRVSIGHVFFAGAGGDGQGLPLGGVVTGGFKIGGTGTTGGIVTGGMGTTGGIVTGGMGTTGGTVTGGMVTGGMVTGGMVTGGLMTGGLTTGGFTLGGFTGLCLGGGFPQDPQPRMGEAEEMKSMRMKRRDVNLEESMAMDSSSLVRRTEKTHQRERVEKGRLRV</sequence>
<organism evidence="2 3">
    <name type="scientific">Protea cynaroides</name>
    <dbReference type="NCBI Taxonomy" id="273540"/>
    <lineage>
        <taxon>Eukaryota</taxon>
        <taxon>Viridiplantae</taxon>
        <taxon>Streptophyta</taxon>
        <taxon>Embryophyta</taxon>
        <taxon>Tracheophyta</taxon>
        <taxon>Spermatophyta</taxon>
        <taxon>Magnoliopsida</taxon>
        <taxon>Proteales</taxon>
        <taxon>Proteaceae</taxon>
        <taxon>Protea</taxon>
    </lineage>
</organism>
<evidence type="ECO:0000313" key="2">
    <source>
        <dbReference type="EMBL" id="KAJ4958286.1"/>
    </source>
</evidence>
<reference evidence="2" key="1">
    <citation type="journal article" date="2023" name="Plant J.">
        <title>The genome of the king protea, Protea cynaroides.</title>
        <authorList>
            <person name="Chang J."/>
            <person name="Duong T.A."/>
            <person name="Schoeman C."/>
            <person name="Ma X."/>
            <person name="Roodt D."/>
            <person name="Barker N."/>
            <person name="Li Z."/>
            <person name="Van de Peer Y."/>
            <person name="Mizrachi E."/>
        </authorList>
    </citation>
    <scope>NUCLEOTIDE SEQUENCE</scope>
    <source>
        <tissue evidence="2">Young leaves</tissue>
    </source>
</reference>
<dbReference type="OrthoDB" id="1749752at2759"/>
<dbReference type="EMBL" id="JAMYWD010000010">
    <property type="protein sequence ID" value="KAJ4958286.1"/>
    <property type="molecule type" value="Genomic_DNA"/>
</dbReference>
<protein>
    <submittedName>
        <fullName evidence="2">Uncharacterized protein</fullName>
    </submittedName>
</protein>
<evidence type="ECO:0000313" key="3">
    <source>
        <dbReference type="Proteomes" id="UP001141806"/>
    </source>
</evidence>
<accession>A0A9Q0H452</accession>